<dbReference type="InterPro" id="IPR051425">
    <property type="entry name" value="Formin_Homology"/>
</dbReference>
<dbReference type="SUPFAM" id="SSF81606">
    <property type="entry name" value="PP2C-like"/>
    <property type="match status" value="1"/>
</dbReference>
<organism evidence="3 4">
    <name type="scientific">Streptodolium elevatio</name>
    <dbReference type="NCBI Taxonomy" id="3157996"/>
    <lineage>
        <taxon>Bacteria</taxon>
        <taxon>Bacillati</taxon>
        <taxon>Actinomycetota</taxon>
        <taxon>Actinomycetes</taxon>
        <taxon>Kitasatosporales</taxon>
        <taxon>Streptomycetaceae</taxon>
        <taxon>Streptodolium</taxon>
    </lineage>
</organism>
<accession>A0ABV3DJN1</accession>
<reference evidence="3 4" key="1">
    <citation type="submission" date="2024-06" db="EMBL/GenBank/DDBJ databases">
        <title>The Natural Products Discovery Center: Release of the First 8490 Sequenced Strains for Exploring Actinobacteria Biosynthetic Diversity.</title>
        <authorList>
            <person name="Kalkreuter E."/>
            <person name="Kautsar S.A."/>
            <person name="Yang D."/>
            <person name="Bader C.D."/>
            <person name="Teijaro C.N."/>
            <person name="Fluegel L."/>
            <person name="Davis C.M."/>
            <person name="Simpson J.R."/>
            <person name="Lauterbach L."/>
            <person name="Steele A.D."/>
            <person name="Gui C."/>
            <person name="Meng S."/>
            <person name="Li G."/>
            <person name="Viehrig K."/>
            <person name="Ye F."/>
            <person name="Su P."/>
            <person name="Kiefer A.F."/>
            <person name="Nichols A."/>
            <person name="Cepeda A.J."/>
            <person name="Yan W."/>
            <person name="Fan B."/>
            <person name="Jiang Y."/>
            <person name="Adhikari A."/>
            <person name="Zheng C.-J."/>
            <person name="Schuster L."/>
            <person name="Cowan T.M."/>
            <person name="Smanski M.J."/>
            <person name="Chevrette M.G."/>
            <person name="De Carvalho L.P.S."/>
            <person name="Shen B."/>
        </authorList>
    </citation>
    <scope>NUCLEOTIDE SEQUENCE [LARGE SCALE GENOMIC DNA]</scope>
    <source>
        <strain evidence="3 4">NPDC048946</strain>
    </source>
</reference>
<evidence type="ECO:0000313" key="3">
    <source>
        <dbReference type="EMBL" id="MEU8135956.1"/>
    </source>
</evidence>
<protein>
    <submittedName>
        <fullName evidence="3">Protein phosphatase 2C domain-containing protein</fullName>
    </submittedName>
</protein>
<feature type="compositionally biased region" description="Basic and acidic residues" evidence="1">
    <location>
        <begin position="1"/>
        <end position="11"/>
    </location>
</feature>
<sequence>MPDGLDRRPSTGDRQPARRTAAREHDDDELYDDEPRRGGDPYGDPYQDDYDDVGQDADEAGEERPGPVRRIANWLGLGVGSDETYGEPRNPGADGEDGEDDDLYGTRPAIPPQPKSPPPLLLDDEDSGYTRADDRRDRDPYDAEEDDRIPETRLPDARSARAGDDFDTSGADGDPVGTAGAGLPPAARPRRTRATSPWEDIMLGSGPPPGTPMSDALPAGTLPPDPYAVRPPAAAADAPSVPLSESPSRRAGETRGGAALSDWLDPMDPVDPLHPDDPTGASSEDTDSGRTTSAGSGAGTGTGTGTAIGNNTVSESKDADPDSQFDDPGPTGTIAALPAQAPPAAAPGHAASKPPAPLPPLPGVSTAKQSPAEQPSAAQQVLPTAERESPEPRRMLRLLPTPVLSDGGGMVVDGGRIGQLTVRAAAARGDLHSQQGVPRQNCFASGPDPSLRWTISIICDGVEGGYAPELAAQVAIRSTYRAVARMVMSARHEDWDWTTTLAGVQAELRTRLAEIGTKARTLGQPAPATRLAVLVTSAEPLQDDRVDMAVLGDSTILRLAEGGWRAPLGMRETPTDAPPPALPEQGTEHVRVCRTTWRPSDSLVLMTGGFAESLGAEGGVLAARLAEDWRRPPELLDFLRDVVEGSHADDGAVVALWPEP</sequence>
<comment type="caution">
    <text evidence="3">The sequence shown here is derived from an EMBL/GenBank/DDBJ whole genome shotgun (WGS) entry which is preliminary data.</text>
</comment>
<evidence type="ECO:0000256" key="1">
    <source>
        <dbReference type="SAM" id="MobiDB-lite"/>
    </source>
</evidence>
<feature type="compositionally biased region" description="Basic and acidic residues" evidence="1">
    <location>
        <begin position="385"/>
        <end position="394"/>
    </location>
</feature>
<feature type="compositionally biased region" description="Acidic residues" evidence="1">
    <location>
        <begin position="94"/>
        <end position="103"/>
    </location>
</feature>
<feature type="compositionally biased region" description="Basic and acidic residues" evidence="1">
    <location>
        <begin position="131"/>
        <end position="141"/>
    </location>
</feature>
<gene>
    <name evidence="3" type="ORF">AB0C36_20870</name>
</gene>
<feature type="domain" description="PPM-type phosphatase" evidence="2">
    <location>
        <begin position="428"/>
        <end position="616"/>
    </location>
</feature>
<dbReference type="Proteomes" id="UP001551482">
    <property type="component" value="Unassembled WGS sequence"/>
</dbReference>
<proteinExistence type="predicted"/>
<feature type="compositionally biased region" description="Basic and acidic residues" evidence="1">
    <location>
        <begin position="149"/>
        <end position="164"/>
    </location>
</feature>
<dbReference type="PANTHER" id="PTHR45725:SF1">
    <property type="entry name" value="DISHEVELLED ASSOCIATED ACTIVATOR OF MORPHOGENESIS, ISOFORM D"/>
    <property type="match status" value="1"/>
</dbReference>
<name>A0ABV3DJN1_9ACTN</name>
<feature type="compositionally biased region" description="Gly residues" evidence="1">
    <location>
        <begin position="296"/>
        <end position="306"/>
    </location>
</feature>
<feature type="compositionally biased region" description="Low complexity" evidence="1">
    <location>
        <begin position="227"/>
        <end position="242"/>
    </location>
</feature>
<feature type="compositionally biased region" description="Acidic residues" evidence="1">
    <location>
        <begin position="46"/>
        <end position="61"/>
    </location>
</feature>
<dbReference type="InterPro" id="IPR036457">
    <property type="entry name" value="PPM-type-like_dom_sf"/>
</dbReference>
<dbReference type="Pfam" id="PF13672">
    <property type="entry name" value="PP2C_2"/>
    <property type="match status" value="1"/>
</dbReference>
<dbReference type="InterPro" id="IPR001932">
    <property type="entry name" value="PPM-type_phosphatase-like_dom"/>
</dbReference>
<feature type="region of interest" description="Disordered" evidence="1">
    <location>
        <begin position="1"/>
        <end position="394"/>
    </location>
</feature>
<evidence type="ECO:0000259" key="2">
    <source>
        <dbReference type="Pfam" id="PF13672"/>
    </source>
</evidence>
<feature type="compositionally biased region" description="Low complexity" evidence="1">
    <location>
        <begin position="367"/>
        <end position="380"/>
    </location>
</feature>
<evidence type="ECO:0000313" key="4">
    <source>
        <dbReference type="Proteomes" id="UP001551482"/>
    </source>
</evidence>
<keyword evidence="4" id="KW-1185">Reference proteome</keyword>
<dbReference type="PANTHER" id="PTHR45725">
    <property type="entry name" value="FORMIN HOMOLOGY 2 FAMILY MEMBER"/>
    <property type="match status" value="1"/>
</dbReference>
<dbReference type="RefSeq" id="WP_358356119.1">
    <property type="nucleotide sequence ID" value="NZ_JBEZFP010000053.1"/>
</dbReference>
<feature type="compositionally biased region" description="Pro residues" evidence="1">
    <location>
        <begin position="109"/>
        <end position="120"/>
    </location>
</feature>
<dbReference type="EMBL" id="JBEZFP010000053">
    <property type="protein sequence ID" value="MEU8135956.1"/>
    <property type="molecule type" value="Genomic_DNA"/>
</dbReference>